<dbReference type="InterPro" id="IPR015943">
    <property type="entry name" value="WD40/YVTN_repeat-like_dom_sf"/>
</dbReference>
<dbReference type="EMBL" id="JACBKZ010000006">
    <property type="protein sequence ID" value="KAF5948995.1"/>
    <property type="molecule type" value="Genomic_DNA"/>
</dbReference>
<proteinExistence type="predicted"/>
<dbReference type="PANTHER" id="PTHR44083">
    <property type="entry name" value="TOPLESS-RELATED PROTEIN 1-RELATED"/>
    <property type="match status" value="1"/>
</dbReference>
<dbReference type="PANTHER" id="PTHR44083:SF45">
    <property type="entry name" value="TOPLESS-RELATED PROTEIN 1"/>
    <property type="match status" value="1"/>
</dbReference>
<keyword evidence="2" id="KW-1185">Reference proteome</keyword>
<evidence type="ECO:0000313" key="2">
    <source>
        <dbReference type="Proteomes" id="UP000593564"/>
    </source>
</evidence>
<organism evidence="1 2">
    <name type="scientific">Camellia sinensis</name>
    <name type="common">Tea plant</name>
    <name type="synonym">Thea sinensis</name>
    <dbReference type="NCBI Taxonomy" id="4442"/>
    <lineage>
        <taxon>Eukaryota</taxon>
        <taxon>Viridiplantae</taxon>
        <taxon>Streptophyta</taxon>
        <taxon>Embryophyta</taxon>
        <taxon>Tracheophyta</taxon>
        <taxon>Spermatophyta</taxon>
        <taxon>Magnoliopsida</taxon>
        <taxon>eudicotyledons</taxon>
        <taxon>Gunneridae</taxon>
        <taxon>Pentapetalae</taxon>
        <taxon>asterids</taxon>
        <taxon>Ericales</taxon>
        <taxon>Theaceae</taxon>
        <taxon>Camellia</taxon>
    </lineage>
</organism>
<dbReference type="InterPro" id="IPR027728">
    <property type="entry name" value="Topless_fam"/>
</dbReference>
<name>A0A7J7H8S3_CAMSI</name>
<dbReference type="SUPFAM" id="SSF50978">
    <property type="entry name" value="WD40 repeat-like"/>
    <property type="match status" value="1"/>
</dbReference>
<sequence>MKNPPQLWHPISGILITNDLTNVRTEETKPCFALSRNDAYLISTSGGQVSLFNIITCKTMATFTHPPPVPTYVAFYPHNSNIIAIGMDDSTVLIYEAHANEV</sequence>
<dbReference type="GO" id="GO:0006355">
    <property type="term" value="P:regulation of DNA-templated transcription"/>
    <property type="evidence" value="ECO:0007669"/>
    <property type="project" value="InterPro"/>
</dbReference>
<reference evidence="1 2" key="2">
    <citation type="submission" date="2020-07" db="EMBL/GenBank/DDBJ databases">
        <title>Genome assembly of wild tea tree DASZ reveals pedigree and selection history of tea varieties.</title>
        <authorList>
            <person name="Zhang W."/>
        </authorList>
    </citation>
    <scope>NUCLEOTIDE SEQUENCE [LARGE SCALE GENOMIC DNA]</scope>
    <source>
        <strain evidence="2">cv. G240</strain>
        <tissue evidence="1">Leaf</tissue>
    </source>
</reference>
<accession>A0A7J7H8S3</accession>
<protein>
    <recommendedName>
        <fullName evidence="3">Anaphase-promoting complex subunit 4 WD40 domain-containing protein</fullName>
    </recommendedName>
</protein>
<reference evidence="2" key="1">
    <citation type="journal article" date="2020" name="Nat. Commun.">
        <title>Genome assembly of wild tea tree DASZ reveals pedigree and selection history of tea varieties.</title>
        <authorList>
            <person name="Zhang W."/>
            <person name="Zhang Y."/>
            <person name="Qiu H."/>
            <person name="Guo Y."/>
            <person name="Wan H."/>
            <person name="Zhang X."/>
            <person name="Scossa F."/>
            <person name="Alseekh S."/>
            <person name="Zhang Q."/>
            <person name="Wang P."/>
            <person name="Xu L."/>
            <person name="Schmidt M.H."/>
            <person name="Jia X."/>
            <person name="Li D."/>
            <person name="Zhu A."/>
            <person name="Guo F."/>
            <person name="Chen W."/>
            <person name="Ni D."/>
            <person name="Usadel B."/>
            <person name="Fernie A.R."/>
            <person name="Wen W."/>
        </authorList>
    </citation>
    <scope>NUCLEOTIDE SEQUENCE [LARGE SCALE GENOMIC DNA]</scope>
    <source>
        <strain evidence="2">cv. G240</strain>
    </source>
</reference>
<evidence type="ECO:0000313" key="1">
    <source>
        <dbReference type="EMBL" id="KAF5948995.1"/>
    </source>
</evidence>
<dbReference type="InterPro" id="IPR036322">
    <property type="entry name" value="WD40_repeat_dom_sf"/>
</dbReference>
<evidence type="ECO:0008006" key="3">
    <source>
        <dbReference type="Google" id="ProtNLM"/>
    </source>
</evidence>
<gene>
    <name evidence="1" type="ORF">HYC85_014952</name>
</gene>
<dbReference type="Gene3D" id="2.130.10.10">
    <property type="entry name" value="YVTN repeat-like/Quinoprotein amine dehydrogenase"/>
    <property type="match status" value="1"/>
</dbReference>
<comment type="caution">
    <text evidence="1">The sequence shown here is derived from an EMBL/GenBank/DDBJ whole genome shotgun (WGS) entry which is preliminary data.</text>
</comment>
<dbReference type="Proteomes" id="UP000593564">
    <property type="component" value="Unassembled WGS sequence"/>
</dbReference>
<dbReference type="AlphaFoldDB" id="A0A7J7H8S3"/>